<sequence>MASNDLNQMLERARMVTEQMADMRDRLTASEVVGTSHDGTVAVTMTADAEFRDVRLDPELLERARPEEVEDLVLEALKDAGAQLRQMTEQRMGQLTEALSAFGR</sequence>
<name>A0A6M1LBU6_9ACTN</name>
<dbReference type="AlphaFoldDB" id="A0A6M1LBU6"/>
<evidence type="ECO:0000313" key="3">
    <source>
        <dbReference type="EMBL" id="NGM15661.1"/>
    </source>
</evidence>
<dbReference type="Pfam" id="PF02575">
    <property type="entry name" value="YbaB_DNA_bd"/>
    <property type="match status" value="1"/>
</dbReference>
<dbReference type="PIRSF" id="PIRSF004555">
    <property type="entry name" value="UCP004555"/>
    <property type="match status" value="1"/>
</dbReference>
<dbReference type="InterPro" id="IPR036894">
    <property type="entry name" value="YbaB-like_sf"/>
</dbReference>
<gene>
    <name evidence="3" type="ORF">ENC19_25005</name>
</gene>
<dbReference type="InterPro" id="IPR004401">
    <property type="entry name" value="YbaB/EbfC"/>
</dbReference>
<comment type="subcellular location">
    <subcellularLocation>
        <location evidence="2">Cytoplasm</location>
        <location evidence="2">Nucleoid</location>
    </subcellularLocation>
</comment>
<comment type="function">
    <text evidence="2">Binds to DNA and alters its conformation. May be involved in regulation of gene expression, nucleoid organization and DNA protection.</text>
</comment>
<reference evidence="3 4" key="1">
    <citation type="submission" date="2020-02" db="EMBL/GenBank/DDBJ databases">
        <title>Draft Genome Sequence of Verrucosispora sp. Strain CWR15, Isolated from Gulf of Mexico Sponge.</title>
        <authorList>
            <person name="Kennedy S.J."/>
            <person name="Cella E."/>
            <person name="Azarian T."/>
            <person name="Baker B.J."/>
            <person name="Shaw L.N."/>
        </authorList>
    </citation>
    <scope>NUCLEOTIDE SEQUENCE [LARGE SCALE GENOMIC DNA]</scope>
    <source>
        <strain evidence="3 4">CWR15</strain>
    </source>
</reference>
<comment type="subunit">
    <text evidence="2">Homodimer.</text>
</comment>
<proteinExistence type="inferred from homology"/>
<dbReference type="SUPFAM" id="SSF82607">
    <property type="entry name" value="YbaB-like"/>
    <property type="match status" value="1"/>
</dbReference>
<evidence type="ECO:0000256" key="1">
    <source>
        <dbReference type="ARBA" id="ARBA00023125"/>
    </source>
</evidence>
<keyword evidence="4" id="KW-1185">Reference proteome</keyword>
<dbReference type="EMBL" id="SAIY01000010">
    <property type="protein sequence ID" value="NGM15661.1"/>
    <property type="molecule type" value="Genomic_DNA"/>
</dbReference>
<dbReference type="GO" id="GO:0005829">
    <property type="term" value="C:cytosol"/>
    <property type="evidence" value="ECO:0007669"/>
    <property type="project" value="TreeGrafter"/>
</dbReference>
<keyword evidence="2" id="KW-0963">Cytoplasm</keyword>
<dbReference type="PANTHER" id="PTHR33449">
    <property type="entry name" value="NUCLEOID-ASSOCIATED PROTEIN YBAB"/>
    <property type="match status" value="1"/>
</dbReference>
<organism evidence="3 4">
    <name type="scientific">Verrucosispora sioxanthis</name>
    <dbReference type="NCBI Taxonomy" id="2499994"/>
    <lineage>
        <taxon>Bacteria</taxon>
        <taxon>Bacillati</taxon>
        <taxon>Actinomycetota</taxon>
        <taxon>Actinomycetes</taxon>
        <taxon>Micromonosporales</taxon>
        <taxon>Micromonosporaceae</taxon>
        <taxon>Micromonospora</taxon>
    </lineage>
</organism>
<keyword evidence="1 2" id="KW-0238">DNA-binding</keyword>
<dbReference type="PANTHER" id="PTHR33449:SF1">
    <property type="entry name" value="NUCLEOID-ASSOCIATED PROTEIN YBAB"/>
    <property type="match status" value="1"/>
</dbReference>
<dbReference type="Gene3D" id="3.30.1310.10">
    <property type="entry name" value="Nucleoid-associated protein YbaB-like domain"/>
    <property type="match status" value="1"/>
</dbReference>
<protein>
    <recommendedName>
        <fullName evidence="2">Nucleoid-associated protein ENC19_25005</fullName>
    </recommendedName>
</protein>
<dbReference type="RefSeq" id="WP_164449503.1">
    <property type="nucleotide sequence ID" value="NZ_SAIY01000010.1"/>
</dbReference>
<dbReference type="GO" id="GO:0003677">
    <property type="term" value="F:DNA binding"/>
    <property type="evidence" value="ECO:0007669"/>
    <property type="project" value="UniProtKB-UniRule"/>
</dbReference>
<dbReference type="GO" id="GO:0043590">
    <property type="term" value="C:bacterial nucleoid"/>
    <property type="evidence" value="ECO:0007669"/>
    <property type="project" value="UniProtKB-UniRule"/>
</dbReference>
<dbReference type="NCBIfam" id="TIGR00103">
    <property type="entry name" value="DNA_YbaB_EbfC"/>
    <property type="match status" value="1"/>
</dbReference>
<comment type="similarity">
    <text evidence="2">Belongs to the YbaB/EbfC family.</text>
</comment>
<comment type="caution">
    <text evidence="3">The sequence shown here is derived from an EMBL/GenBank/DDBJ whole genome shotgun (WGS) entry which is preliminary data.</text>
</comment>
<evidence type="ECO:0000256" key="2">
    <source>
        <dbReference type="HAMAP-Rule" id="MF_00274"/>
    </source>
</evidence>
<dbReference type="HAMAP" id="MF_00274">
    <property type="entry name" value="DNA_YbaB_EbfC"/>
    <property type="match status" value="1"/>
</dbReference>
<accession>A0A6M1LBU6</accession>
<evidence type="ECO:0000313" key="4">
    <source>
        <dbReference type="Proteomes" id="UP000478148"/>
    </source>
</evidence>
<dbReference type="Proteomes" id="UP000478148">
    <property type="component" value="Unassembled WGS sequence"/>
</dbReference>